<proteinExistence type="predicted"/>
<protein>
    <submittedName>
        <fullName evidence="1">Uncharacterized protein</fullName>
    </submittedName>
</protein>
<gene>
    <name evidence="1" type="ORF">PoB_002771000</name>
</gene>
<evidence type="ECO:0000313" key="1">
    <source>
        <dbReference type="EMBL" id="GFO01205.1"/>
    </source>
</evidence>
<dbReference type="EMBL" id="BLXT01003201">
    <property type="protein sequence ID" value="GFO01205.1"/>
    <property type="molecule type" value="Genomic_DNA"/>
</dbReference>
<comment type="caution">
    <text evidence="1">The sequence shown here is derived from an EMBL/GenBank/DDBJ whole genome shotgun (WGS) entry which is preliminary data.</text>
</comment>
<keyword evidence="2" id="KW-1185">Reference proteome</keyword>
<name>A0AAV4A1A4_9GAST</name>
<accession>A0AAV4A1A4</accession>
<dbReference type="PANTHER" id="PTHR33480">
    <property type="entry name" value="SET DOMAIN-CONTAINING PROTEIN-RELATED"/>
    <property type="match status" value="1"/>
</dbReference>
<dbReference type="AlphaFoldDB" id="A0AAV4A1A4"/>
<reference evidence="1 2" key="1">
    <citation type="journal article" date="2021" name="Elife">
        <title>Chloroplast acquisition without the gene transfer in kleptoplastic sea slugs, Plakobranchus ocellatus.</title>
        <authorList>
            <person name="Maeda T."/>
            <person name="Takahashi S."/>
            <person name="Yoshida T."/>
            <person name="Shimamura S."/>
            <person name="Takaki Y."/>
            <person name="Nagai Y."/>
            <person name="Toyoda A."/>
            <person name="Suzuki Y."/>
            <person name="Arimoto A."/>
            <person name="Ishii H."/>
            <person name="Satoh N."/>
            <person name="Nishiyama T."/>
            <person name="Hasebe M."/>
            <person name="Maruyama T."/>
            <person name="Minagawa J."/>
            <person name="Obokata J."/>
            <person name="Shigenobu S."/>
        </authorList>
    </citation>
    <scope>NUCLEOTIDE SEQUENCE [LARGE SCALE GENOMIC DNA]</scope>
</reference>
<dbReference type="Proteomes" id="UP000735302">
    <property type="component" value="Unassembled WGS sequence"/>
</dbReference>
<feature type="non-terminal residue" evidence="1">
    <location>
        <position position="1"/>
    </location>
</feature>
<evidence type="ECO:0000313" key="2">
    <source>
        <dbReference type="Proteomes" id="UP000735302"/>
    </source>
</evidence>
<dbReference type="PANTHER" id="PTHR33480:SF1">
    <property type="entry name" value="TYR RECOMBINASE DOMAIN-CONTAINING PROTEIN"/>
    <property type="match status" value="1"/>
</dbReference>
<organism evidence="1 2">
    <name type="scientific">Plakobranchus ocellatus</name>
    <dbReference type="NCBI Taxonomy" id="259542"/>
    <lineage>
        <taxon>Eukaryota</taxon>
        <taxon>Metazoa</taxon>
        <taxon>Spiralia</taxon>
        <taxon>Lophotrochozoa</taxon>
        <taxon>Mollusca</taxon>
        <taxon>Gastropoda</taxon>
        <taxon>Heterobranchia</taxon>
        <taxon>Euthyneura</taxon>
        <taxon>Panpulmonata</taxon>
        <taxon>Sacoglossa</taxon>
        <taxon>Placobranchoidea</taxon>
        <taxon>Plakobranchidae</taxon>
        <taxon>Plakobranchus</taxon>
    </lineage>
</organism>
<sequence>SDDEKNMEIPNQRFDVASTSENTYQRLDVASKNESQVVSHAISRNGAVILNKQQFYYFCEKPQLKLARHLTSLHKTESAAAQLLAAKSVDPEKYQTGLRRIKCLGNFGHNIKSLKEKKSDIVFVKRPTKKLNGL</sequence>